<comment type="caution">
    <text evidence="2">The sequence shown here is derived from an EMBL/GenBank/DDBJ whole genome shotgun (WGS) entry which is preliminary data.</text>
</comment>
<dbReference type="GO" id="GO:0005737">
    <property type="term" value="C:cytoplasm"/>
    <property type="evidence" value="ECO:0007669"/>
    <property type="project" value="TreeGrafter"/>
</dbReference>
<feature type="domain" description="DJ-1/PfpI" evidence="1">
    <location>
        <begin position="3"/>
        <end position="164"/>
    </location>
</feature>
<dbReference type="EMBL" id="DXAK01000045">
    <property type="protein sequence ID" value="HJA07244.1"/>
    <property type="molecule type" value="Genomic_DNA"/>
</dbReference>
<evidence type="ECO:0000259" key="1">
    <source>
        <dbReference type="Pfam" id="PF01965"/>
    </source>
</evidence>
<accession>A0A9D2KIW4</accession>
<name>A0A9D2KIW4_9FIRM</name>
<dbReference type="AlphaFoldDB" id="A0A9D2KIW4"/>
<dbReference type="NCBIfam" id="TIGR01383">
    <property type="entry name" value="not_thiJ"/>
    <property type="match status" value="1"/>
</dbReference>
<evidence type="ECO:0000313" key="2">
    <source>
        <dbReference type="EMBL" id="HJA07244.1"/>
    </source>
</evidence>
<gene>
    <name evidence="2" type="ORF">H9798_08925</name>
</gene>
<dbReference type="SUPFAM" id="SSF52317">
    <property type="entry name" value="Class I glutamine amidotransferase-like"/>
    <property type="match status" value="1"/>
</dbReference>
<proteinExistence type="predicted"/>
<reference evidence="2" key="2">
    <citation type="submission" date="2021-04" db="EMBL/GenBank/DDBJ databases">
        <authorList>
            <person name="Gilroy R."/>
        </authorList>
    </citation>
    <scope>NUCLEOTIDE SEQUENCE</scope>
    <source>
        <strain evidence="2">ChiSjej2B20-11307</strain>
    </source>
</reference>
<dbReference type="PANTHER" id="PTHR48094">
    <property type="entry name" value="PROTEIN/NUCLEIC ACID DEGLYCASE DJ-1-RELATED"/>
    <property type="match status" value="1"/>
</dbReference>
<reference evidence="2" key="1">
    <citation type="journal article" date="2021" name="PeerJ">
        <title>Extensive microbial diversity within the chicken gut microbiome revealed by metagenomics and culture.</title>
        <authorList>
            <person name="Gilroy R."/>
            <person name="Ravi A."/>
            <person name="Getino M."/>
            <person name="Pursley I."/>
            <person name="Horton D.L."/>
            <person name="Alikhan N.F."/>
            <person name="Baker D."/>
            <person name="Gharbi K."/>
            <person name="Hall N."/>
            <person name="Watson M."/>
            <person name="Adriaenssens E.M."/>
            <person name="Foster-Nyarko E."/>
            <person name="Jarju S."/>
            <person name="Secka A."/>
            <person name="Antonio M."/>
            <person name="Oren A."/>
            <person name="Chaudhuri R.R."/>
            <person name="La Ragione R."/>
            <person name="Hildebrand F."/>
            <person name="Pallen M.J."/>
        </authorList>
    </citation>
    <scope>NUCLEOTIDE SEQUENCE</scope>
    <source>
        <strain evidence="2">ChiSjej2B20-11307</strain>
    </source>
</reference>
<dbReference type="Gene3D" id="3.40.50.880">
    <property type="match status" value="1"/>
</dbReference>
<dbReference type="InterPro" id="IPR002818">
    <property type="entry name" value="DJ-1/PfpI"/>
</dbReference>
<dbReference type="InterPro" id="IPR029062">
    <property type="entry name" value="Class_I_gatase-like"/>
</dbReference>
<dbReference type="CDD" id="cd03135">
    <property type="entry name" value="GATase1_DJ-1"/>
    <property type="match status" value="1"/>
</dbReference>
<dbReference type="Pfam" id="PF01965">
    <property type="entry name" value="DJ-1_PfpI"/>
    <property type="match status" value="1"/>
</dbReference>
<dbReference type="Proteomes" id="UP000824223">
    <property type="component" value="Unassembled WGS sequence"/>
</dbReference>
<protein>
    <submittedName>
        <fullName evidence="2">DJ-1/PfpI family protein</fullName>
    </submittedName>
</protein>
<sequence length="183" mass="19827">MNKVYVFLADGFEEIEGLTVVDVLRRAEIETETVSIMGRKDVHGAHKITVMADRLFEETDIEEADMLVVPGGMQGTLNLKAHEGLREQLLSFDRQKKYIGAICAAPSVLGELGILDGRKACCYPSFEETLKGAEVVWEPAVTDGHITTGRGMGTAIPFALKLTEVLAGAEKAAEVKASIVYEG</sequence>
<dbReference type="InterPro" id="IPR050325">
    <property type="entry name" value="Prot/Nucl_acid_deglycase"/>
</dbReference>
<evidence type="ECO:0000313" key="3">
    <source>
        <dbReference type="Proteomes" id="UP000824223"/>
    </source>
</evidence>
<dbReference type="PANTHER" id="PTHR48094:SF12">
    <property type="entry name" value="PARKINSON DISEASE PROTEIN 7 HOMOLOG"/>
    <property type="match status" value="1"/>
</dbReference>
<dbReference type="InterPro" id="IPR006287">
    <property type="entry name" value="DJ-1"/>
</dbReference>
<organism evidence="2 3">
    <name type="scientific">Candidatus Mediterraneibacter pullicola</name>
    <dbReference type="NCBI Taxonomy" id="2838682"/>
    <lineage>
        <taxon>Bacteria</taxon>
        <taxon>Bacillati</taxon>
        <taxon>Bacillota</taxon>
        <taxon>Clostridia</taxon>
        <taxon>Lachnospirales</taxon>
        <taxon>Lachnospiraceae</taxon>
        <taxon>Mediterraneibacter</taxon>
    </lineage>
</organism>